<dbReference type="InterPro" id="IPR003333">
    <property type="entry name" value="CMAS"/>
</dbReference>
<dbReference type="Proteomes" id="UP000179616">
    <property type="component" value="Unassembled WGS sequence"/>
</dbReference>
<dbReference type="InterPro" id="IPR050723">
    <property type="entry name" value="CFA/CMAS"/>
</dbReference>
<dbReference type="STRING" id="948102.BKG76_18360"/>
<dbReference type="OrthoDB" id="9782855at2"/>
<gene>
    <name evidence="6" type="ORF">BKG76_18360</name>
</gene>
<organism evidence="6 7">
    <name type="scientific">Mycobacteroides franklinii</name>
    <dbReference type="NCBI Taxonomy" id="948102"/>
    <lineage>
        <taxon>Bacteria</taxon>
        <taxon>Bacillati</taxon>
        <taxon>Actinomycetota</taxon>
        <taxon>Actinomycetes</taxon>
        <taxon>Mycobacteriales</taxon>
        <taxon>Mycobacteriaceae</taxon>
        <taxon>Mycobacteroides</taxon>
    </lineage>
</organism>
<comment type="caution">
    <text evidence="6">The sequence shown here is derived from an EMBL/GenBank/DDBJ whole genome shotgun (WGS) entry which is preliminary data.</text>
</comment>
<keyword evidence="5" id="KW-0443">Lipid metabolism</keyword>
<dbReference type="Pfam" id="PF02353">
    <property type="entry name" value="CMAS"/>
    <property type="match status" value="1"/>
</dbReference>
<dbReference type="Gene3D" id="3.40.50.150">
    <property type="entry name" value="Vaccinia Virus protein VP39"/>
    <property type="match status" value="1"/>
</dbReference>
<comment type="similarity">
    <text evidence="1">Belongs to the CFA/CMAS family.</text>
</comment>
<evidence type="ECO:0000313" key="7">
    <source>
        <dbReference type="Proteomes" id="UP000179616"/>
    </source>
</evidence>
<dbReference type="PIRSF" id="PIRSF003085">
    <property type="entry name" value="CMAS"/>
    <property type="match status" value="1"/>
</dbReference>
<evidence type="ECO:0000313" key="6">
    <source>
        <dbReference type="EMBL" id="OHU22417.1"/>
    </source>
</evidence>
<accession>A0A1S1L9K0</accession>
<protein>
    <submittedName>
        <fullName evidence="6">Cyclopropane-fatty-acyl-phospholipid synthase</fullName>
    </submittedName>
</protein>
<dbReference type="PANTHER" id="PTHR43667:SF2">
    <property type="entry name" value="FATTY ACID C-METHYL TRANSFERASE"/>
    <property type="match status" value="1"/>
</dbReference>
<evidence type="ECO:0000256" key="3">
    <source>
        <dbReference type="ARBA" id="ARBA00022679"/>
    </source>
</evidence>
<keyword evidence="4" id="KW-0949">S-adenosyl-L-methionine</keyword>
<dbReference type="AlphaFoldDB" id="A0A1S1L9K0"/>
<dbReference type="GO" id="GO:0008168">
    <property type="term" value="F:methyltransferase activity"/>
    <property type="evidence" value="ECO:0007669"/>
    <property type="project" value="UniProtKB-KW"/>
</dbReference>
<keyword evidence="2" id="KW-0489">Methyltransferase</keyword>
<proteinExistence type="inferred from homology"/>
<dbReference type="RefSeq" id="WP_070938857.1">
    <property type="nucleotide sequence ID" value="NZ_MLIK01000019.1"/>
</dbReference>
<keyword evidence="3" id="KW-0808">Transferase</keyword>
<evidence type="ECO:0000256" key="4">
    <source>
        <dbReference type="ARBA" id="ARBA00022691"/>
    </source>
</evidence>
<dbReference type="SUPFAM" id="SSF53335">
    <property type="entry name" value="S-adenosyl-L-methionine-dependent methyltransferases"/>
    <property type="match status" value="1"/>
</dbReference>
<evidence type="ECO:0000256" key="2">
    <source>
        <dbReference type="ARBA" id="ARBA00022603"/>
    </source>
</evidence>
<evidence type="ECO:0000256" key="1">
    <source>
        <dbReference type="ARBA" id="ARBA00010815"/>
    </source>
</evidence>
<name>A0A1S1L9K0_9MYCO</name>
<evidence type="ECO:0000256" key="5">
    <source>
        <dbReference type="ARBA" id="ARBA00023098"/>
    </source>
</evidence>
<dbReference type="GO" id="GO:0008610">
    <property type="term" value="P:lipid biosynthetic process"/>
    <property type="evidence" value="ECO:0007669"/>
    <property type="project" value="InterPro"/>
</dbReference>
<dbReference type="CDD" id="cd02440">
    <property type="entry name" value="AdoMet_MTases"/>
    <property type="match status" value="1"/>
</dbReference>
<dbReference type="GO" id="GO:0032259">
    <property type="term" value="P:methylation"/>
    <property type="evidence" value="ECO:0007669"/>
    <property type="project" value="UniProtKB-KW"/>
</dbReference>
<dbReference type="PANTHER" id="PTHR43667">
    <property type="entry name" value="CYCLOPROPANE-FATTY-ACYL-PHOSPHOLIPID SYNTHASE"/>
    <property type="match status" value="1"/>
</dbReference>
<dbReference type="EMBL" id="MLIK01000019">
    <property type="protein sequence ID" value="OHU22417.1"/>
    <property type="molecule type" value="Genomic_DNA"/>
</dbReference>
<sequence length="424" mass="47857">MNGHLDGATADVRDIRSHRRLHIAPVPSGPLAAARAVVADKLLRRAAARLPVRVLYPDGSVVGAADRSLPTMRVRRPTALARRLGRSGLIGFGEAYMDGDWDCDDLAGFLTPWAASMGELIPPILQRFRHLAVPRVPQAQRNEPPQAQRNVAHHYDLSNDFFSLFLDETLTYSCALFDHIPGSAERLLDAQHRKIDRLLDHAQVGPDTRVLEIGTGWGQLCLSAAARGAHVRSVTLSSEQQKLAQQRVRAAGLSDRVRIELCDYRDVQGQYDAIVSVEMLEAVGFDFWTTYFQTIDRLLRPGGRLALQTITMPHERMVASRNTHTWIQKYIFPGGLLPSVRAITETTTDRTHLRTIETMSLRPHYAETLRLWSQQLAARRESVLALGFDDAFYRMWQLYLAYSEAGFRSGYLDVHQWIFQRGRQ</sequence>
<reference evidence="6 7" key="1">
    <citation type="submission" date="2016-10" db="EMBL/GenBank/DDBJ databases">
        <title>Evaluation of Human, Veterinary and Environmental Mycobacterium chelonae Isolates by Core Genome Phylogenomic Analysis, Targeted Gene Comparison, and Anti-microbial Susceptibility Patterns: A Tale of Mistaken Identities.</title>
        <authorList>
            <person name="Fogelson S.B."/>
            <person name="Camus A.C."/>
            <person name="Lorenz W."/>
            <person name="Vasireddy R."/>
            <person name="Vasireddy S."/>
            <person name="Smith T."/>
            <person name="Brown-Elliott B.A."/>
            <person name="Wallace R.J.Jr."/>
            <person name="Hasan N.A."/>
            <person name="Reischl U."/>
            <person name="Sanchez S."/>
        </authorList>
    </citation>
    <scope>NUCLEOTIDE SEQUENCE [LARGE SCALE GENOMIC DNA]</scope>
    <source>
        <strain evidence="6 7">1559</strain>
    </source>
</reference>
<dbReference type="GeneID" id="57168777"/>
<dbReference type="InterPro" id="IPR029063">
    <property type="entry name" value="SAM-dependent_MTases_sf"/>
</dbReference>